<protein>
    <recommendedName>
        <fullName evidence="8">Probable branched-chain-amino-acid aminotransferase</fullName>
        <ecNumber evidence="7">2.6.1.42</ecNumber>
    </recommendedName>
</protein>
<evidence type="ECO:0000256" key="2">
    <source>
        <dbReference type="ARBA" id="ARBA00003109"/>
    </source>
</evidence>
<dbReference type="CDD" id="cd00449">
    <property type="entry name" value="PLPDE_IV"/>
    <property type="match status" value="1"/>
</dbReference>
<evidence type="ECO:0000256" key="9">
    <source>
        <dbReference type="ARBA" id="ARBA00022898"/>
    </source>
</evidence>
<dbReference type="Pfam" id="PF01063">
    <property type="entry name" value="Aminotran_4"/>
    <property type="match status" value="1"/>
</dbReference>
<dbReference type="EC" id="2.6.1.42" evidence="7"/>
<sequence>MAVGSRIRTYFEGRWHEGDVPVMKAADHGSWLGTTVFDGARFFDGMTPDLDRHLARVNRSAHALMIKPTMTVDEMLEITREGLEGFGKAVYIRPMYWAIHGGQGGVLAAYGETGFALCLEEIPMAPDTATTSLTTTRFRRPTLDCAVTDAKAGCLYPNNARMLAEAVSKGFENALVCDSQGNVAESATANAFMVKDGEVFTPIANGTFLSGITRARHIDNLRQDGITVHETVLTLDDFRGADEVFLSGNMSKVTPVRAFDDVNYQTGPITKRTRELYWDWAASQR</sequence>
<dbReference type="GeneID" id="94365669"/>
<accession>A0A2U2C8B9</accession>
<dbReference type="PROSITE" id="PS00770">
    <property type="entry name" value="AA_TRANSFER_CLASS_4"/>
    <property type="match status" value="1"/>
</dbReference>
<dbReference type="SUPFAM" id="SSF56752">
    <property type="entry name" value="D-aminoacid aminotransferase-like PLP-dependent enzymes"/>
    <property type="match status" value="1"/>
</dbReference>
<keyword evidence="17" id="KW-1185">Reference proteome</keyword>
<evidence type="ECO:0000256" key="4">
    <source>
        <dbReference type="ARBA" id="ARBA00004931"/>
    </source>
</evidence>
<evidence type="ECO:0000256" key="15">
    <source>
        <dbReference type="RuleBase" id="RU004516"/>
    </source>
</evidence>
<evidence type="ECO:0000256" key="8">
    <source>
        <dbReference type="ARBA" id="ARBA00014472"/>
    </source>
</evidence>
<evidence type="ECO:0000256" key="1">
    <source>
        <dbReference type="ARBA" id="ARBA00001933"/>
    </source>
</evidence>
<dbReference type="GO" id="GO:0004084">
    <property type="term" value="F:branched-chain-amino-acid transaminase activity"/>
    <property type="evidence" value="ECO:0007669"/>
    <property type="project" value="UniProtKB-EC"/>
</dbReference>
<dbReference type="InterPro" id="IPR043131">
    <property type="entry name" value="BCAT-like_N"/>
</dbReference>
<dbReference type="PANTHER" id="PTHR42743">
    <property type="entry name" value="AMINO-ACID AMINOTRANSFERASE"/>
    <property type="match status" value="1"/>
</dbReference>
<evidence type="ECO:0000256" key="7">
    <source>
        <dbReference type="ARBA" id="ARBA00013053"/>
    </source>
</evidence>
<dbReference type="InterPro" id="IPR018300">
    <property type="entry name" value="Aminotrans_IV_CS"/>
</dbReference>
<comment type="catalytic activity">
    <reaction evidence="13">
        <text>L-leucine + 2-oxoglutarate = 4-methyl-2-oxopentanoate + L-glutamate</text>
        <dbReference type="Rhea" id="RHEA:18321"/>
        <dbReference type="ChEBI" id="CHEBI:16810"/>
        <dbReference type="ChEBI" id="CHEBI:17865"/>
        <dbReference type="ChEBI" id="CHEBI:29985"/>
        <dbReference type="ChEBI" id="CHEBI:57427"/>
        <dbReference type="EC" id="2.6.1.42"/>
    </reaction>
</comment>
<dbReference type="OrthoDB" id="21319at2"/>
<dbReference type="Gene3D" id="3.20.10.10">
    <property type="entry name" value="D-amino Acid Aminotransferase, subunit A, domain 2"/>
    <property type="match status" value="1"/>
</dbReference>
<keyword evidence="16" id="KW-0808">Transferase</keyword>
<dbReference type="Gene3D" id="3.30.470.10">
    <property type="match status" value="1"/>
</dbReference>
<dbReference type="InterPro" id="IPR050571">
    <property type="entry name" value="Class-IV_PLP-Dep_Aminotrnsfr"/>
</dbReference>
<keyword evidence="16" id="KW-0032">Aminotransferase</keyword>
<dbReference type="GO" id="GO:0008652">
    <property type="term" value="P:amino acid biosynthetic process"/>
    <property type="evidence" value="ECO:0007669"/>
    <property type="project" value="UniProtKB-ARBA"/>
</dbReference>
<comment type="catalytic activity">
    <reaction evidence="12">
        <text>L-isoleucine + 2-oxoglutarate = (S)-3-methyl-2-oxopentanoate + L-glutamate</text>
        <dbReference type="Rhea" id="RHEA:24801"/>
        <dbReference type="ChEBI" id="CHEBI:16810"/>
        <dbReference type="ChEBI" id="CHEBI:29985"/>
        <dbReference type="ChEBI" id="CHEBI:35146"/>
        <dbReference type="ChEBI" id="CHEBI:58045"/>
        <dbReference type="EC" id="2.6.1.42"/>
    </reaction>
</comment>
<comment type="pathway">
    <text evidence="3">Amino-acid biosynthesis; L-isoleucine biosynthesis; L-isoleucine from 2-oxobutanoate: step 4/4.</text>
</comment>
<dbReference type="AlphaFoldDB" id="A0A2U2C8B9"/>
<dbReference type="EMBL" id="QEYD01000007">
    <property type="protein sequence ID" value="PWE28125.1"/>
    <property type="molecule type" value="Genomic_DNA"/>
</dbReference>
<dbReference type="PANTHER" id="PTHR42743:SF11">
    <property type="entry name" value="AMINODEOXYCHORISMATE LYASE"/>
    <property type="match status" value="1"/>
</dbReference>
<comment type="catalytic activity">
    <reaction evidence="11">
        <text>L-valine + 2-oxoglutarate = 3-methyl-2-oxobutanoate + L-glutamate</text>
        <dbReference type="Rhea" id="RHEA:24813"/>
        <dbReference type="ChEBI" id="CHEBI:11851"/>
        <dbReference type="ChEBI" id="CHEBI:16810"/>
        <dbReference type="ChEBI" id="CHEBI:29985"/>
        <dbReference type="ChEBI" id="CHEBI:57762"/>
        <dbReference type="EC" id="2.6.1.42"/>
    </reaction>
</comment>
<organism evidence="16 17">
    <name type="scientific">Pararhodobacter marinus</name>
    <dbReference type="NCBI Taxonomy" id="2184063"/>
    <lineage>
        <taxon>Bacteria</taxon>
        <taxon>Pseudomonadati</taxon>
        <taxon>Pseudomonadota</taxon>
        <taxon>Alphaproteobacteria</taxon>
        <taxon>Rhodobacterales</taxon>
        <taxon>Paracoccaceae</taxon>
        <taxon>Pararhodobacter</taxon>
    </lineage>
</organism>
<comment type="pathway">
    <text evidence="4">Amino-acid biosynthesis; L-valine biosynthesis; L-valine from pyruvate: step 4/4.</text>
</comment>
<dbReference type="InterPro" id="IPR001544">
    <property type="entry name" value="Aminotrans_IV"/>
</dbReference>
<keyword evidence="9 15" id="KW-0663">Pyridoxal phosphate</keyword>
<dbReference type="NCBIfam" id="NF009896">
    <property type="entry name" value="PRK13356.1"/>
    <property type="match status" value="1"/>
</dbReference>
<evidence type="ECO:0000256" key="10">
    <source>
        <dbReference type="ARBA" id="ARBA00023304"/>
    </source>
</evidence>
<evidence type="ECO:0000256" key="11">
    <source>
        <dbReference type="ARBA" id="ARBA00048212"/>
    </source>
</evidence>
<keyword evidence="10" id="KW-0028">Amino-acid biosynthesis</keyword>
<evidence type="ECO:0000256" key="5">
    <source>
        <dbReference type="ARBA" id="ARBA00005072"/>
    </source>
</evidence>
<evidence type="ECO:0000256" key="6">
    <source>
        <dbReference type="ARBA" id="ARBA00009320"/>
    </source>
</evidence>
<evidence type="ECO:0000256" key="12">
    <source>
        <dbReference type="ARBA" id="ARBA00048798"/>
    </source>
</evidence>
<comment type="cofactor">
    <cofactor evidence="1 15">
        <name>pyridoxal 5'-phosphate</name>
        <dbReference type="ChEBI" id="CHEBI:597326"/>
    </cofactor>
</comment>
<comment type="pathway">
    <text evidence="5">Amino-acid biosynthesis; L-leucine biosynthesis; L-leucine from 3-methyl-2-oxobutanoate: step 4/4.</text>
</comment>
<comment type="similarity">
    <text evidence="6 14">Belongs to the class-IV pyridoxal-phosphate-dependent aminotransferase family.</text>
</comment>
<dbReference type="GO" id="GO:0005829">
    <property type="term" value="C:cytosol"/>
    <property type="evidence" value="ECO:0007669"/>
    <property type="project" value="TreeGrafter"/>
</dbReference>
<evidence type="ECO:0000256" key="3">
    <source>
        <dbReference type="ARBA" id="ARBA00004824"/>
    </source>
</evidence>
<comment type="caution">
    <text evidence="16">The sequence shown here is derived from an EMBL/GenBank/DDBJ whole genome shotgun (WGS) entry which is preliminary data.</text>
</comment>
<reference evidence="16 17" key="1">
    <citation type="submission" date="2018-05" db="EMBL/GenBank/DDBJ databases">
        <title>Pararhodobacter marina sp. nov., isolated from deep-sea water of the Indian Ocean.</title>
        <authorList>
            <person name="Lai Q.Sr."/>
            <person name="Liu X."/>
            <person name="Shao Z."/>
        </authorList>
    </citation>
    <scope>NUCLEOTIDE SEQUENCE [LARGE SCALE GENOMIC DNA]</scope>
    <source>
        <strain evidence="16 17">CIC4N-9</strain>
    </source>
</reference>
<dbReference type="RefSeq" id="WP_109533632.1">
    <property type="nucleotide sequence ID" value="NZ_QEYD01000007.1"/>
</dbReference>
<dbReference type="InterPro" id="IPR036038">
    <property type="entry name" value="Aminotransferase-like"/>
</dbReference>
<comment type="function">
    <text evidence="2">Acts on leucine, isoleucine and valine.</text>
</comment>
<dbReference type="InterPro" id="IPR043132">
    <property type="entry name" value="BCAT-like_C"/>
</dbReference>
<evidence type="ECO:0000313" key="17">
    <source>
        <dbReference type="Proteomes" id="UP000244940"/>
    </source>
</evidence>
<keyword evidence="10" id="KW-0100">Branched-chain amino acid biosynthesis</keyword>
<dbReference type="FunFam" id="3.20.10.10:FF:000002">
    <property type="entry name" value="D-alanine aminotransferase"/>
    <property type="match status" value="1"/>
</dbReference>
<evidence type="ECO:0000256" key="14">
    <source>
        <dbReference type="RuleBase" id="RU004106"/>
    </source>
</evidence>
<dbReference type="Proteomes" id="UP000244940">
    <property type="component" value="Unassembled WGS sequence"/>
</dbReference>
<gene>
    <name evidence="16" type="ORF">C4N9_12285</name>
</gene>
<proteinExistence type="inferred from homology"/>
<evidence type="ECO:0000313" key="16">
    <source>
        <dbReference type="EMBL" id="PWE28125.1"/>
    </source>
</evidence>
<evidence type="ECO:0000256" key="13">
    <source>
        <dbReference type="ARBA" id="ARBA00049229"/>
    </source>
</evidence>
<name>A0A2U2C8B9_9RHOB</name>
<dbReference type="GO" id="GO:0009082">
    <property type="term" value="P:branched-chain amino acid biosynthetic process"/>
    <property type="evidence" value="ECO:0007669"/>
    <property type="project" value="UniProtKB-KW"/>
</dbReference>